<dbReference type="PROSITE" id="PS51093">
    <property type="entry name" value="PTS_EIIA_TYPE_1"/>
    <property type="match status" value="1"/>
</dbReference>
<feature type="transmembrane region" description="Helical" evidence="12">
    <location>
        <begin position="257"/>
        <end position="278"/>
    </location>
</feature>
<evidence type="ECO:0000256" key="12">
    <source>
        <dbReference type="SAM" id="Phobius"/>
    </source>
</evidence>
<dbReference type="Gene3D" id="3.30.1360.60">
    <property type="entry name" value="Glucose permease domain IIB"/>
    <property type="match status" value="1"/>
</dbReference>
<organism evidence="16 17">
    <name type="scientific">Metabacillus herbersteinensis</name>
    <dbReference type="NCBI Taxonomy" id="283816"/>
    <lineage>
        <taxon>Bacteria</taxon>
        <taxon>Bacillati</taxon>
        <taxon>Bacillota</taxon>
        <taxon>Bacilli</taxon>
        <taxon>Bacillales</taxon>
        <taxon>Bacillaceae</taxon>
        <taxon>Metabacillus</taxon>
    </lineage>
</organism>
<evidence type="ECO:0000256" key="4">
    <source>
        <dbReference type="ARBA" id="ARBA00022597"/>
    </source>
</evidence>
<feature type="transmembrane region" description="Helical" evidence="12">
    <location>
        <begin position="298"/>
        <end position="324"/>
    </location>
</feature>
<sequence length="642" mass="68451">MKYEQLAREIIENVGGNENVNSVVHCITRLRFQLKDEGKAKTEVLKNMDGVVTVMKSAGQYQVVIGNHVPDVYKAVIDLGGVQTQAPKEAGDTKGKGLFNSFIDIISSIFTPILGVLAATGMIKGFNALFVSLGWLDNTSGTYQLLNVVGDSLFHFFPIFLGYTAIKKFGGSPFIGMAIGASLVYPSLSGLTAGEPLYTLFTGTIVESPIHITFLGIPVILMSYASSVIPIIIAAYFGARVENWLKSVIPDVIKTFVVPFLTLLFVVPITFIVIGPIATWAGQLLGQATVSIYSLSPIIAGALLGALWQVFVIFGLHWGLIPVAINNLTTMGEDPILAMIFAASFAQVGAVLAVWIKTKQQKLKTLSIPAFISGIFGVTEPAIYGITLPLKKPFIMSCIAGGVGGAIPGLFGTKSYMIGGLGIFGIPSFIHPTEGITLVFWGAIIAIIVAFILGFLLTYLFGMGKRQETTQSESKGAVATKISNREEALLTVNVVISSPFTGEVKPLSDLKDAAFASSALGKGVAIEPSEGKLFSPVSGTVSALFPTNHAIGIKTDQGAEILIHIGMDTVQLNGEFFTAHTAQNLRVEKGQLLIEFDLAKIKAAGYVMTTPVVVTNHDKYNLVTTKENQIKAGNRLIELGAI</sequence>
<evidence type="ECO:0000256" key="8">
    <source>
        <dbReference type="ARBA" id="ARBA00022777"/>
    </source>
</evidence>
<proteinExistence type="predicted"/>
<evidence type="ECO:0000259" key="13">
    <source>
        <dbReference type="PROSITE" id="PS51093"/>
    </source>
</evidence>
<comment type="caution">
    <text evidence="16">The sequence shown here is derived from an EMBL/GenBank/DDBJ whole genome shotgun (WGS) entry which is preliminary data.</text>
</comment>
<dbReference type="PROSITE" id="PS51098">
    <property type="entry name" value="PTS_EIIB_TYPE_1"/>
    <property type="match status" value="1"/>
</dbReference>
<feature type="transmembrane region" description="Helical" evidence="12">
    <location>
        <begin position="143"/>
        <end position="166"/>
    </location>
</feature>
<evidence type="ECO:0000256" key="10">
    <source>
        <dbReference type="ARBA" id="ARBA00023136"/>
    </source>
</evidence>
<feature type="transmembrane region" description="Helical" evidence="12">
    <location>
        <begin position="336"/>
        <end position="356"/>
    </location>
</feature>
<dbReference type="Pfam" id="PF00358">
    <property type="entry name" value="PTS_EIIA_1"/>
    <property type="match status" value="1"/>
</dbReference>
<evidence type="ECO:0000259" key="14">
    <source>
        <dbReference type="PROSITE" id="PS51098"/>
    </source>
</evidence>
<dbReference type="PANTHER" id="PTHR30175:SF1">
    <property type="entry name" value="PTS SYSTEM ARBUTIN-, CELLOBIOSE-, AND SALICIN-SPECIFIC EIIBC COMPONENT-RELATED"/>
    <property type="match status" value="1"/>
</dbReference>
<keyword evidence="2" id="KW-0813">Transport</keyword>
<feature type="domain" description="PTS EIIA type-1" evidence="13">
    <location>
        <begin position="512"/>
        <end position="616"/>
    </location>
</feature>
<dbReference type="PROSITE" id="PS51103">
    <property type="entry name" value="PTS_EIIC_TYPE_1"/>
    <property type="match status" value="1"/>
</dbReference>
<keyword evidence="10 12" id="KW-0472">Membrane</keyword>
<dbReference type="InterPro" id="IPR001996">
    <property type="entry name" value="PTS_IIB_1"/>
</dbReference>
<dbReference type="InterPro" id="IPR018113">
    <property type="entry name" value="PTrfase_EIIB_Cys"/>
</dbReference>
<keyword evidence="4" id="KW-0762">Sugar transport</keyword>
<dbReference type="PANTHER" id="PTHR30175">
    <property type="entry name" value="PHOSPHOTRANSFERASE SYSTEM TRANSPORT PROTEIN"/>
    <property type="match status" value="1"/>
</dbReference>
<dbReference type="Gene3D" id="2.70.70.10">
    <property type="entry name" value="Glucose Permease (Domain IIA)"/>
    <property type="match status" value="1"/>
</dbReference>
<comment type="subcellular location">
    <subcellularLocation>
        <location evidence="1">Cell membrane</location>
        <topology evidence="1">Multi-pass membrane protein</topology>
    </subcellularLocation>
</comment>
<feature type="domain" description="PTS EIIB type-1" evidence="14">
    <location>
        <begin position="4"/>
        <end position="86"/>
    </location>
</feature>
<dbReference type="NCBIfam" id="TIGR01995">
    <property type="entry name" value="PTS-II-ABC-beta"/>
    <property type="match status" value="1"/>
</dbReference>
<dbReference type="SUPFAM" id="SSF51261">
    <property type="entry name" value="Duplicated hybrid motif"/>
    <property type="match status" value="1"/>
</dbReference>
<dbReference type="Pfam" id="PF00367">
    <property type="entry name" value="PTS_EIIB"/>
    <property type="match status" value="1"/>
</dbReference>
<dbReference type="GO" id="GO:0016740">
    <property type="term" value="F:transferase activity"/>
    <property type="evidence" value="ECO:0007669"/>
    <property type="project" value="UniProtKB-KW"/>
</dbReference>
<keyword evidence="9 12" id="KW-1133">Transmembrane helix</keyword>
<dbReference type="InterPro" id="IPR013013">
    <property type="entry name" value="PTS_EIIC_1"/>
</dbReference>
<evidence type="ECO:0000256" key="1">
    <source>
        <dbReference type="ARBA" id="ARBA00004651"/>
    </source>
</evidence>
<evidence type="ECO:0000256" key="3">
    <source>
        <dbReference type="ARBA" id="ARBA00022475"/>
    </source>
</evidence>
<name>A0ABV6GDH5_9BACI</name>
<evidence type="ECO:0000313" key="16">
    <source>
        <dbReference type="EMBL" id="MFC0271721.1"/>
    </source>
</evidence>
<feature type="transmembrane region" description="Helical" evidence="12">
    <location>
        <begin position="394"/>
        <end position="418"/>
    </location>
</feature>
<keyword evidence="8" id="KW-0418">Kinase</keyword>
<keyword evidence="5 16" id="KW-0808">Transferase</keyword>
<feature type="transmembrane region" description="Helical" evidence="12">
    <location>
        <begin position="212"/>
        <end position="237"/>
    </location>
</feature>
<evidence type="ECO:0000256" key="11">
    <source>
        <dbReference type="PROSITE-ProRule" id="PRU00421"/>
    </source>
</evidence>
<evidence type="ECO:0000256" key="2">
    <source>
        <dbReference type="ARBA" id="ARBA00022448"/>
    </source>
</evidence>
<dbReference type="InterPro" id="IPR036878">
    <property type="entry name" value="Glu_permease_IIB"/>
</dbReference>
<dbReference type="InterPro" id="IPR003352">
    <property type="entry name" value="PTS_EIIC"/>
</dbReference>
<dbReference type="EMBL" id="JBHLVO010000006">
    <property type="protein sequence ID" value="MFC0271721.1"/>
    <property type="molecule type" value="Genomic_DNA"/>
</dbReference>
<dbReference type="RefSeq" id="WP_378933147.1">
    <property type="nucleotide sequence ID" value="NZ_JBHLVO010000006.1"/>
</dbReference>
<evidence type="ECO:0000256" key="7">
    <source>
        <dbReference type="ARBA" id="ARBA00022692"/>
    </source>
</evidence>
<keyword evidence="17" id="KW-1185">Reference proteome</keyword>
<dbReference type="InterPro" id="IPR011297">
    <property type="entry name" value="PTS_IIABC_b_glu"/>
</dbReference>
<feature type="transmembrane region" description="Helical" evidence="12">
    <location>
        <begin position="438"/>
        <end position="461"/>
    </location>
</feature>
<keyword evidence="7 12" id="KW-0812">Transmembrane</keyword>
<feature type="transmembrane region" description="Helical" evidence="12">
    <location>
        <begin position="102"/>
        <end position="123"/>
    </location>
</feature>
<dbReference type="PROSITE" id="PS01035">
    <property type="entry name" value="PTS_EIIB_TYPE_1_CYS"/>
    <property type="match status" value="1"/>
</dbReference>
<keyword evidence="6" id="KW-0598">Phosphotransferase system</keyword>
<feature type="active site" description="Phosphocysteine intermediate; for EIIB activity" evidence="11">
    <location>
        <position position="26"/>
    </location>
</feature>
<reference evidence="16 17" key="1">
    <citation type="submission" date="2024-09" db="EMBL/GenBank/DDBJ databases">
        <authorList>
            <person name="Sun Q."/>
            <person name="Mori K."/>
        </authorList>
    </citation>
    <scope>NUCLEOTIDE SEQUENCE [LARGE SCALE GENOMIC DNA]</scope>
    <source>
        <strain evidence="16 17">CCM 7228</strain>
    </source>
</reference>
<accession>A0ABV6GDH5</accession>
<evidence type="ECO:0000256" key="5">
    <source>
        <dbReference type="ARBA" id="ARBA00022679"/>
    </source>
</evidence>
<protein>
    <submittedName>
        <fullName evidence="16">Beta-glucoside-specific PTS transporter subunit IIABC</fullName>
        <ecNumber evidence="16">2.7.1.-</ecNumber>
    </submittedName>
</protein>
<keyword evidence="3" id="KW-1003">Cell membrane</keyword>
<evidence type="ECO:0000259" key="15">
    <source>
        <dbReference type="PROSITE" id="PS51103"/>
    </source>
</evidence>
<feature type="transmembrane region" description="Helical" evidence="12">
    <location>
        <begin position="368"/>
        <end position="387"/>
    </location>
</feature>
<dbReference type="PROSITE" id="PS00371">
    <property type="entry name" value="PTS_EIIA_TYPE_1_HIS"/>
    <property type="match status" value="1"/>
</dbReference>
<dbReference type="SUPFAM" id="SSF55604">
    <property type="entry name" value="Glucose permease domain IIB"/>
    <property type="match status" value="1"/>
</dbReference>
<dbReference type="NCBIfam" id="TIGR00830">
    <property type="entry name" value="PTBA"/>
    <property type="match status" value="1"/>
</dbReference>
<dbReference type="Proteomes" id="UP001589854">
    <property type="component" value="Unassembled WGS sequence"/>
</dbReference>
<feature type="transmembrane region" description="Helical" evidence="12">
    <location>
        <begin position="173"/>
        <end position="192"/>
    </location>
</feature>
<gene>
    <name evidence="16" type="ORF">ACFFIX_09655</name>
</gene>
<dbReference type="CDD" id="cd00212">
    <property type="entry name" value="PTS_IIB_glc"/>
    <property type="match status" value="1"/>
</dbReference>
<dbReference type="InterPro" id="IPR011055">
    <property type="entry name" value="Dup_hybrid_motif"/>
</dbReference>
<evidence type="ECO:0000256" key="9">
    <source>
        <dbReference type="ARBA" id="ARBA00022989"/>
    </source>
</evidence>
<dbReference type="Pfam" id="PF02378">
    <property type="entry name" value="PTS_EIIC"/>
    <property type="match status" value="1"/>
</dbReference>
<feature type="domain" description="PTS EIIC type-1" evidence="15">
    <location>
        <begin position="104"/>
        <end position="477"/>
    </location>
</feature>
<evidence type="ECO:0000313" key="17">
    <source>
        <dbReference type="Proteomes" id="UP001589854"/>
    </source>
</evidence>
<dbReference type="EC" id="2.7.1.-" evidence="16"/>
<evidence type="ECO:0000256" key="6">
    <source>
        <dbReference type="ARBA" id="ARBA00022683"/>
    </source>
</evidence>
<dbReference type="InterPro" id="IPR050558">
    <property type="entry name" value="PTS_Sugar-Specific_Components"/>
</dbReference>
<dbReference type="InterPro" id="IPR001127">
    <property type="entry name" value="PTS_EIIA_1_perm"/>
</dbReference>